<dbReference type="Gene3D" id="1.20.1260.20">
    <property type="entry name" value="PPE superfamily"/>
    <property type="match status" value="1"/>
</dbReference>
<dbReference type="EMBL" id="CP040899">
    <property type="protein sequence ID" value="QDB78255.1"/>
    <property type="molecule type" value="Genomic_DNA"/>
</dbReference>
<evidence type="ECO:0000313" key="2">
    <source>
        <dbReference type="Proteomes" id="UP000313948"/>
    </source>
</evidence>
<dbReference type="InterPro" id="IPR038332">
    <property type="entry name" value="PPE_sf"/>
</dbReference>
<sequence length="153" mass="16481">MGLGEAPEELRALAARMDDVVAQVRDLGADLVGLREQIGWQSLAAEEYRESLLERAEVTGRSADRVEDVAAALRAHADGVEDTLAAIESARTFLLSAFDDARSVLSDLWNGVIDAVTPGVERAQEVVDLVTGAPSADIDLEWIDRARRAGWPA</sequence>
<evidence type="ECO:0008006" key="3">
    <source>
        <dbReference type="Google" id="ProtNLM"/>
    </source>
</evidence>
<keyword evidence="2" id="KW-1185">Reference proteome</keyword>
<proteinExistence type="predicted"/>
<reference evidence="1 2" key="1">
    <citation type="submission" date="2019-05" db="EMBL/GenBank/DDBJ databases">
        <title>Georgenia *** sp. nov., and Georgenia *** sp. nov., isolated from the intestinal contents of plateau pika (Ochotona curzoniae) in the Qinghai-Tibet plateau of China.</title>
        <authorList>
            <person name="Tian Z."/>
        </authorList>
    </citation>
    <scope>NUCLEOTIDE SEQUENCE [LARGE SCALE GENOMIC DNA]</scope>
    <source>
        <strain evidence="1 2">Z294</strain>
    </source>
</reference>
<name>A0ABX5VJH2_9MICO</name>
<protein>
    <recommendedName>
        <fullName evidence="3">WXG100 family type VII secretion target</fullName>
    </recommendedName>
</protein>
<accession>A0ABX5VJH2</accession>
<evidence type="ECO:0000313" key="1">
    <source>
        <dbReference type="EMBL" id="QDB78255.1"/>
    </source>
</evidence>
<organism evidence="1 2">
    <name type="scientific">Georgenia wutianyii</name>
    <dbReference type="NCBI Taxonomy" id="2585135"/>
    <lineage>
        <taxon>Bacteria</taxon>
        <taxon>Bacillati</taxon>
        <taxon>Actinomycetota</taxon>
        <taxon>Actinomycetes</taxon>
        <taxon>Micrococcales</taxon>
        <taxon>Bogoriellaceae</taxon>
        <taxon>Georgenia</taxon>
    </lineage>
</organism>
<gene>
    <name evidence="1" type="ORF">FE251_01845</name>
</gene>
<dbReference type="RefSeq" id="WP_139947577.1">
    <property type="nucleotide sequence ID" value="NZ_CP040899.1"/>
</dbReference>
<dbReference type="Proteomes" id="UP000313948">
    <property type="component" value="Chromosome"/>
</dbReference>